<dbReference type="Proteomes" id="UP001209666">
    <property type="component" value="Unassembled WGS sequence"/>
</dbReference>
<gene>
    <name evidence="2" type="ORF">OCV43_10100</name>
</gene>
<dbReference type="RefSeq" id="WP_262624016.1">
    <property type="nucleotide sequence ID" value="NZ_JAOQKI010000015.1"/>
</dbReference>
<protein>
    <submittedName>
        <fullName evidence="2">Uncharacterized protein</fullName>
    </submittedName>
</protein>
<feature type="transmembrane region" description="Helical" evidence="1">
    <location>
        <begin position="122"/>
        <end position="141"/>
    </location>
</feature>
<name>A0ABT2SEY0_9FIRM</name>
<sequence length="341" mass="38997">MSKRRRNGKEESNVSICDIPSRRDSRLGSIIGIIAIMVTLCSVLFRCTKAVMSAVPESGYAYYIIMWSVFLTSLSSAIFIVLDIILYVMADLKRYNVLDEKYEDYDKESDIKYATMIKDFKIVLGTILSELYLLFLISGFSQKNIEGLFGFIVGLVLLVIVIVVFIEKLIKRKIGWKKIWDITKRLAILGVILAITLYIELVLICSRCGKVDVIFDEQGNIVIQNSIDEEFGKGTLRIYDENGGVVTEIDITEDVILQAKTSTGQTLKNNKGDEIGKTQKIPGEMLYWKYQYNINNLKLEDGKYSVRIEIVQKQRDVCIINMFEINNSKYYFGTNSIEKEY</sequence>
<dbReference type="EMBL" id="JAOQKI010000015">
    <property type="protein sequence ID" value="MCU6717627.1"/>
    <property type="molecule type" value="Genomic_DNA"/>
</dbReference>
<reference evidence="2 3" key="1">
    <citation type="journal article" date="2021" name="ISME Commun">
        <title>Automated analysis of genomic sequences facilitates high-throughput and comprehensive description of bacteria.</title>
        <authorList>
            <person name="Hitch T.C.A."/>
        </authorList>
    </citation>
    <scope>NUCLEOTIDE SEQUENCE [LARGE SCALE GENOMIC DNA]</scope>
    <source>
        <strain evidence="2 3">Sanger_19</strain>
    </source>
</reference>
<comment type="caution">
    <text evidence="2">The sequence shown here is derived from an EMBL/GenBank/DDBJ whole genome shotgun (WGS) entry which is preliminary data.</text>
</comment>
<keyword evidence="1" id="KW-0472">Membrane</keyword>
<evidence type="ECO:0000313" key="2">
    <source>
        <dbReference type="EMBL" id="MCU6717627.1"/>
    </source>
</evidence>
<keyword evidence="3" id="KW-1185">Reference proteome</keyword>
<keyword evidence="1" id="KW-0812">Transmembrane</keyword>
<keyword evidence="1" id="KW-1133">Transmembrane helix</keyword>
<organism evidence="2 3">
    <name type="scientific">Roseburia amylophila</name>
    <dbReference type="NCBI Taxonomy" id="2981794"/>
    <lineage>
        <taxon>Bacteria</taxon>
        <taxon>Bacillati</taxon>
        <taxon>Bacillota</taxon>
        <taxon>Clostridia</taxon>
        <taxon>Lachnospirales</taxon>
        <taxon>Lachnospiraceae</taxon>
        <taxon>Roseburia</taxon>
    </lineage>
</organism>
<feature type="transmembrane region" description="Helical" evidence="1">
    <location>
        <begin position="27"/>
        <end position="45"/>
    </location>
</feature>
<evidence type="ECO:0000256" key="1">
    <source>
        <dbReference type="SAM" id="Phobius"/>
    </source>
</evidence>
<evidence type="ECO:0000313" key="3">
    <source>
        <dbReference type="Proteomes" id="UP001209666"/>
    </source>
</evidence>
<feature type="transmembrane region" description="Helical" evidence="1">
    <location>
        <begin position="60"/>
        <end position="88"/>
    </location>
</feature>
<accession>A0ABT2SEY0</accession>
<proteinExistence type="predicted"/>
<feature type="transmembrane region" description="Helical" evidence="1">
    <location>
        <begin position="186"/>
        <end position="204"/>
    </location>
</feature>
<feature type="transmembrane region" description="Helical" evidence="1">
    <location>
        <begin position="147"/>
        <end position="166"/>
    </location>
</feature>